<gene>
    <name evidence="8" type="primary">SPAN</name>
    <name evidence="8" type="ORF">AWC38_SpisGene12599</name>
</gene>
<comment type="caution">
    <text evidence="6">Lacks conserved residue(s) required for the propagation of feature annotation.</text>
</comment>
<sequence length="141" mass="16351">MQDNKGMDGLYQCDNKQREEDLRTSRPWSLGLRLWPGGVVPYVISPELGHALGLFHEQARPDRNMYVNTERDNIEAGKESNFDKLTPALQQSWISAVWYPERLLLHYAFLSVRIHKDKKPSITAKDNRVSLRYLSQGDFMS</sequence>
<dbReference type="Pfam" id="PF01400">
    <property type="entry name" value="Astacin"/>
    <property type="match status" value="1"/>
</dbReference>
<evidence type="ECO:0000256" key="4">
    <source>
        <dbReference type="ARBA" id="ARBA00022833"/>
    </source>
</evidence>
<evidence type="ECO:0000256" key="3">
    <source>
        <dbReference type="ARBA" id="ARBA00022801"/>
    </source>
</evidence>
<dbReference type="GO" id="GO:0046872">
    <property type="term" value="F:metal ion binding"/>
    <property type="evidence" value="ECO:0007669"/>
    <property type="project" value="UniProtKB-KW"/>
</dbReference>
<evidence type="ECO:0000256" key="6">
    <source>
        <dbReference type="PROSITE-ProRule" id="PRU01211"/>
    </source>
</evidence>
<evidence type="ECO:0000256" key="5">
    <source>
        <dbReference type="ARBA" id="ARBA00023049"/>
    </source>
</evidence>
<dbReference type="Gene3D" id="3.40.390.10">
    <property type="entry name" value="Collagenase (Catalytic Domain)"/>
    <property type="match status" value="1"/>
</dbReference>
<accession>A0A2B4S1F3</accession>
<protein>
    <submittedName>
        <fullName evidence="8">Protein SpAN</fullName>
    </submittedName>
</protein>
<evidence type="ECO:0000256" key="2">
    <source>
        <dbReference type="ARBA" id="ARBA00022723"/>
    </source>
</evidence>
<dbReference type="AlphaFoldDB" id="A0A2B4S1F3"/>
<reference evidence="9" key="1">
    <citation type="journal article" date="2017" name="bioRxiv">
        <title>Comparative analysis of the genomes of Stylophora pistillata and Acropora digitifera provides evidence for extensive differences between species of corals.</title>
        <authorList>
            <person name="Voolstra C.R."/>
            <person name="Li Y."/>
            <person name="Liew Y.J."/>
            <person name="Baumgarten S."/>
            <person name="Zoccola D."/>
            <person name="Flot J.-F."/>
            <person name="Tambutte S."/>
            <person name="Allemand D."/>
            <person name="Aranda M."/>
        </authorList>
    </citation>
    <scope>NUCLEOTIDE SEQUENCE [LARGE SCALE GENOMIC DNA]</scope>
</reference>
<keyword evidence="9" id="KW-1185">Reference proteome</keyword>
<dbReference type="PROSITE" id="PS51864">
    <property type="entry name" value="ASTACIN"/>
    <property type="match status" value="1"/>
</dbReference>
<keyword evidence="3" id="KW-0378">Hydrolase</keyword>
<feature type="domain" description="Peptidase M12A" evidence="7">
    <location>
        <begin position="1"/>
        <end position="141"/>
    </location>
</feature>
<comment type="caution">
    <text evidence="8">The sequence shown here is derived from an EMBL/GenBank/DDBJ whole genome shotgun (WGS) entry which is preliminary data.</text>
</comment>
<proteinExistence type="predicted"/>
<dbReference type="GO" id="GO:0006508">
    <property type="term" value="P:proteolysis"/>
    <property type="evidence" value="ECO:0007669"/>
    <property type="project" value="UniProtKB-KW"/>
</dbReference>
<dbReference type="GO" id="GO:0004222">
    <property type="term" value="F:metalloendopeptidase activity"/>
    <property type="evidence" value="ECO:0007669"/>
    <property type="project" value="InterPro"/>
</dbReference>
<evidence type="ECO:0000259" key="7">
    <source>
        <dbReference type="PROSITE" id="PS51864"/>
    </source>
</evidence>
<dbReference type="SUPFAM" id="SSF55486">
    <property type="entry name" value="Metalloproteases ('zincins'), catalytic domain"/>
    <property type="match status" value="1"/>
</dbReference>
<dbReference type="PANTHER" id="PTHR10127:SF780">
    <property type="entry name" value="METALLOENDOPEPTIDASE"/>
    <property type="match status" value="1"/>
</dbReference>
<keyword evidence="5" id="KW-0482">Metalloprotease</keyword>
<feature type="active site" evidence="6">
    <location>
        <position position="47"/>
    </location>
</feature>
<keyword evidence="2" id="KW-0479">Metal-binding</keyword>
<evidence type="ECO:0000313" key="8">
    <source>
        <dbReference type="EMBL" id="PFX22879.1"/>
    </source>
</evidence>
<evidence type="ECO:0000313" key="9">
    <source>
        <dbReference type="Proteomes" id="UP000225706"/>
    </source>
</evidence>
<dbReference type="InterPro" id="IPR001506">
    <property type="entry name" value="Peptidase_M12A"/>
</dbReference>
<dbReference type="InterPro" id="IPR024079">
    <property type="entry name" value="MetalloPept_cat_dom_sf"/>
</dbReference>
<dbReference type="Proteomes" id="UP000225706">
    <property type="component" value="Unassembled WGS sequence"/>
</dbReference>
<dbReference type="EMBL" id="LSMT01000226">
    <property type="protein sequence ID" value="PFX22879.1"/>
    <property type="molecule type" value="Genomic_DNA"/>
</dbReference>
<dbReference type="PANTHER" id="PTHR10127">
    <property type="entry name" value="DISCOIDIN, CUB, EGF, LAMININ , AND ZINC METALLOPROTEASE DOMAIN CONTAINING"/>
    <property type="match status" value="1"/>
</dbReference>
<keyword evidence="1" id="KW-0645">Protease</keyword>
<organism evidence="8 9">
    <name type="scientific">Stylophora pistillata</name>
    <name type="common">Smooth cauliflower coral</name>
    <dbReference type="NCBI Taxonomy" id="50429"/>
    <lineage>
        <taxon>Eukaryota</taxon>
        <taxon>Metazoa</taxon>
        <taxon>Cnidaria</taxon>
        <taxon>Anthozoa</taxon>
        <taxon>Hexacorallia</taxon>
        <taxon>Scleractinia</taxon>
        <taxon>Astrocoeniina</taxon>
        <taxon>Pocilloporidae</taxon>
        <taxon>Stylophora</taxon>
    </lineage>
</organism>
<keyword evidence="4" id="KW-0862">Zinc</keyword>
<evidence type="ECO:0000256" key="1">
    <source>
        <dbReference type="ARBA" id="ARBA00022670"/>
    </source>
</evidence>
<name>A0A2B4S1F3_STYPI</name>